<dbReference type="PANTHER" id="PTHR43464:SF82">
    <property type="entry name" value="METHYLTRANSFERASE DOMAIN-CONTAINING PROTEIN"/>
    <property type="match status" value="1"/>
</dbReference>
<dbReference type="InterPro" id="IPR029063">
    <property type="entry name" value="SAM-dependent_MTases_sf"/>
</dbReference>
<protein>
    <submittedName>
        <fullName evidence="2">SAM-dependent methyltransferase</fullName>
    </submittedName>
</protein>
<keyword evidence="3" id="KW-1185">Reference proteome</keyword>
<comment type="caution">
    <text evidence="2">The sequence shown here is derived from an EMBL/GenBank/DDBJ whole genome shotgun (WGS) entry which is preliminary data.</text>
</comment>
<dbReference type="Pfam" id="PF13649">
    <property type="entry name" value="Methyltransf_25"/>
    <property type="match status" value="1"/>
</dbReference>
<evidence type="ECO:0000259" key="1">
    <source>
        <dbReference type="Pfam" id="PF13649"/>
    </source>
</evidence>
<gene>
    <name evidence="2" type="ORF">HEB94_002898</name>
</gene>
<sequence>MDTHTTVNQKMWDELAPLHATSRHYDVDSFLRRCDSLERLEIEEVGEVAGKRLLHLMCHIGLDTLSWAWRGAQVTGLDFSAEAVRIAQDLAERTGTPAEFVCADVMTAADHLDGGYDIVFLSKGILMWIEDVAGWARTCARLVRPGGTFYILDFHPLALALAPAGDGGGLVVEGDYFHKDSPVVVVKDGSYAVSEPGMKNQESREWAHSLGEVVTALVDAGIRIEFLHEFASTTWSGGAADSDENAARHRLPTAFSIRGVKD</sequence>
<dbReference type="EMBL" id="JADBEM010000001">
    <property type="protein sequence ID" value="MBE1606050.1"/>
    <property type="molecule type" value="Genomic_DNA"/>
</dbReference>
<dbReference type="SUPFAM" id="SSF53335">
    <property type="entry name" value="S-adenosyl-L-methionine-dependent methyltransferases"/>
    <property type="match status" value="1"/>
</dbReference>
<keyword evidence="2" id="KW-0489">Methyltransferase</keyword>
<name>A0A927MSF3_9ACTN</name>
<dbReference type="Gene3D" id="3.40.50.150">
    <property type="entry name" value="Vaccinia Virus protein VP39"/>
    <property type="match status" value="1"/>
</dbReference>
<dbReference type="CDD" id="cd02440">
    <property type="entry name" value="AdoMet_MTases"/>
    <property type="match status" value="1"/>
</dbReference>
<dbReference type="AlphaFoldDB" id="A0A927MSF3"/>
<dbReference type="InterPro" id="IPR041698">
    <property type="entry name" value="Methyltransf_25"/>
</dbReference>
<dbReference type="Proteomes" id="UP000638648">
    <property type="component" value="Unassembled WGS sequence"/>
</dbReference>
<accession>A0A927MSF3</accession>
<dbReference type="GO" id="GO:0008168">
    <property type="term" value="F:methyltransferase activity"/>
    <property type="evidence" value="ECO:0007669"/>
    <property type="project" value="UniProtKB-KW"/>
</dbReference>
<evidence type="ECO:0000313" key="2">
    <source>
        <dbReference type="EMBL" id="MBE1606050.1"/>
    </source>
</evidence>
<reference evidence="2" key="1">
    <citation type="submission" date="2020-10" db="EMBL/GenBank/DDBJ databases">
        <title>Sequencing the genomes of 1000 actinobacteria strains.</title>
        <authorList>
            <person name="Klenk H.-P."/>
        </authorList>
    </citation>
    <scope>NUCLEOTIDE SEQUENCE</scope>
    <source>
        <strain evidence="2">DSM 45354</strain>
    </source>
</reference>
<organism evidence="2 3">
    <name type="scientific">Actinopolymorpha pittospori</name>
    <dbReference type="NCBI Taxonomy" id="648752"/>
    <lineage>
        <taxon>Bacteria</taxon>
        <taxon>Bacillati</taxon>
        <taxon>Actinomycetota</taxon>
        <taxon>Actinomycetes</taxon>
        <taxon>Propionibacteriales</taxon>
        <taxon>Actinopolymorphaceae</taxon>
        <taxon>Actinopolymorpha</taxon>
    </lineage>
</organism>
<dbReference type="PANTHER" id="PTHR43464">
    <property type="entry name" value="METHYLTRANSFERASE"/>
    <property type="match status" value="1"/>
</dbReference>
<proteinExistence type="predicted"/>
<dbReference type="RefSeq" id="WP_337917661.1">
    <property type="nucleotide sequence ID" value="NZ_BAABJL010000025.1"/>
</dbReference>
<dbReference type="GO" id="GO:0032259">
    <property type="term" value="P:methylation"/>
    <property type="evidence" value="ECO:0007669"/>
    <property type="project" value="UniProtKB-KW"/>
</dbReference>
<keyword evidence="2" id="KW-0808">Transferase</keyword>
<feature type="domain" description="Methyltransferase" evidence="1">
    <location>
        <begin position="54"/>
        <end position="147"/>
    </location>
</feature>
<evidence type="ECO:0000313" key="3">
    <source>
        <dbReference type="Proteomes" id="UP000638648"/>
    </source>
</evidence>